<reference evidence="2 3" key="1">
    <citation type="journal article" date="2020" name="Cell Host Microbe">
        <title>Functional and Genomic Variation between Human-Derived Isolates of Lachnospiraceae Reveals Inter- and Intra-Species Diversity.</title>
        <authorList>
            <person name="Sorbara M.T."/>
            <person name="Littmann E.R."/>
            <person name="Fontana E."/>
            <person name="Moody T.U."/>
            <person name="Kohout C.E."/>
            <person name="Gjonbalaj M."/>
            <person name="Eaton V."/>
            <person name="Seok R."/>
            <person name="Leiner I.M."/>
            <person name="Pamer E.G."/>
        </authorList>
    </citation>
    <scope>NUCLEOTIDE SEQUENCE [LARGE SCALE GENOMIC DNA]</scope>
    <source>
        <strain evidence="2 3">MSK.14.57</strain>
    </source>
</reference>
<comment type="caution">
    <text evidence="2">The sequence shown here is derived from an EMBL/GenBank/DDBJ whole genome shotgun (WGS) entry which is preliminary data.</text>
</comment>
<accession>A0ABX2HY16</accession>
<proteinExistence type="predicted"/>
<sequence>MDREVKENYIINDIENVKTFIENLTEYEIDVEEMIGFIKTEKWTEFCFSSILQIREPKDKDAAYVWLDTGYITPKGDTIFISLKKASKNEEPYYFYAGYYVGIAGYLAKGICDHNQSQAGTIKQNFERFKNKYQKKLEQRTKKHLGSNNSNIEKISNPDNGKEIKSTIPTIIENNTALVDDIYDKLLFPMWNSKNGLERYIKILGRRITQLVNDNFTIRETDFYVMNGIKSVIVNSGLINTMGLDYMIQYRYHVGQKMYVAYNLIESKREYIENKYTKEQAMKKLKPIMFFDDSSQEILNATMDNFDISQKSLLHIIKERKERFPDEIRDEDPELIARYLFSAVERGIKILQRDPSYIKPTYSGETGTISWYMPFHIKRKFTEEPELVIVIRKVDEFYEIKTILPYDDEIKDRITALALYSKIW</sequence>
<dbReference type="InterPro" id="IPR024437">
    <property type="entry name" value="DUF3825"/>
</dbReference>
<evidence type="ECO:0000259" key="1">
    <source>
        <dbReference type="Pfam" id="PF12873"/>
    </source>
</evidence>
<evidence type="ECO:0000313" key="3">
    <source>
        <dbReference type="Proteomes" id="UP001644750"/>
    </source>
</evidence>
<dbReference type="EMBL" id="JAAITB010000002">
    <property type="protein sequence ID" value="NSJ78188.1"/>
    <property type="molecule type" value="Genomic_DNA"/>
</dbReference>
<feature type="domain" description="DUF3825" evidence="1">
    <location>
        <begin position="282"/>
        <end position="408"/>
    </location>
</feature>
<dbReference type="Proteomes" id="UP001644750">
    <property type="component" value="Unassembled WGS sequence"/>
</dbReference>
<gene>
    <name evidence="2" type="ORF">G5A72_00985</name>
</gene>
<dbReference type="Pfam" id="PF12873">
    <property type="entry name" value="DUF3825"/>
    <property type="match status" value="1"/>
</dbReference>
<protein>
    <submittedName>
        <fullName evidence="2">DUF3825 domain-containing protein</fullName>
    </submittedName>
</protein>
<dbReference type="RefSeq" id="WP_173725489.1">
    <property type="nucleotide sequence ID" value="NZ_JAAIQB010000004.1"/>
</dbReference>
<organism evidence="2 3">
    <name type="scientific">Anaerostipes hadrus</name>
    <dbReference type="NCBI Taxonomy" id="649756"/>
    <lineage>
        <taxon>Bacteria</taxon>
        <taxon>Bacillati</taxon>
        <taxon>Bacillota</taxon>
        <taxon>Clostridia</taxon>
        <taxon>Lachnospirales</taxon>
        <taxon>Lachnospiraceae</taxon>
        <taxon>Anaerostipes</taxon>
    </lineage>
</organism>
<keyword evidence="3" id="KW-1185">Reference proteome</keyword>
<name>A0ABX2HY16_ANAHA</name>
<evidence type="ECO:0000313" key="2">
    <source>
        <dbReference type="EMBL" id="NSJ78188.1"/>
    </source>
</evidence>